<gene>
    <name evidence="1" type="ORF">S01H1_47618</name>
</gene>
<organism evidence="1">
    <name type="scientific">marine sediment metagenome</name>
    <dbReference type="NCBI Taxonomy" id="412755"/>
    <lineage>
        <taxon>unclassified sequences</taxon>
        <taxon>metagenomes</taxon>
        <taxon>ecological metagenomes</taxon>
    </lineage>
</organism>
<comment type="caution">
    <text evidence="1">The sequence shown here is derived from an EMBL/GenBank/DDBJ whole genome shotgun (WGS) entry which is preliminary data.</text>
</comment>
<dbReference type="EMBL" id="BARS01030531">
    <property type="protein sequence ID" value="GAG22907.1"/>
    <property type="molecule type" value="Genomic_DNA"/>
</dbReference>
<proteinExistence type="predicted"/>
<sequence length="95" mass="10877">MSEITTYTCDRCEATSERIEFLEAVSVLVGTIRAYSHPSPEHRAEWCRPCLIEMGLRRPADHLKEDPPAPEPPPTLEEVLRELIREVVQEETDTC</sequence>
<dbReference type="AlphaFoldDB" id="X0WI86"/>
<name>X0WI86_9ZZZZ</name>
<accession>X0WI86</accession>
<evidence type="ECO:0000313" key="1">
    <source>
        <dbReference type="EMBL" id="GAG22907.1"/>
    </source>
</evidence>
<protein>
    <submittedName>
        <fullName evidence="1">Uncharacterized protein</fullName>
    </submittedName>
</protein>
<reference evidence="1" key="1">
    <citation type="journal article" date="2014" name="Front. Microbiol.">
        <title>High frequency of phylogenetically diverse reductive dehalogenase-homologous genes in deep subseafloor sedimentary metagenomes.</title>
        <authorList>
            <person name="Kawai M."/>
            <person name="Futagami T."/>
            <person name="Toyoda A."/>
            <person name="Takaki Y."/>
            <person name="Nishi S."/>
            <person name="Hori S."/>
            <person name="Arai W."/>
            <person name="Tsubouchi T."/>
            <person name="Morono Y."/>
            <person name="Uchiyama I."/>
            <person name="Ito T."/>
            <person name="Fujiyama A."/>
            <person name="Inagaki F."/>
            <person name="Takami H."/>
        </authorList>
    </citation>
    <scope>NUCLEOTIDE SEQUENCE</scope>
    <source>
        <strain evidence="1">Expedition CK06-06</strain>
    </source>
</reference>